<organism evidence="1 2">
    <name type="scientific">Steinernema hermaphroditum</name>
    <dbReference type="NCBI Taxonomy" id="289476"/>
    <lineage>
        <taxon>Eukaryota</taxon>
        <taxon>Metazoa</taxon>
        <taxon>Ecdysozoa</taxon>
        <taxon>Nematoda</taxon>
        <taxon>Chromadorea</taxon>
        <taxon>Rhabditida</taxon>
        <taxon>Tylenchina</taxon>
        <taxon>Panagrolaimomorpha</taxon>
        <taxon>Strongyloidoidea</taxon>
        <taxon>Steinernematidae</taxon>
        <taxon>Steinernema</taxon>
    </lineage>
</organism>
<dbReference type="Proteomes" id="UP001175271">
    <property type="component" value="Unassembled WGS sequence"/>
</dbReference>
<gene>
    <name evidence="1" type="ORF">QR680_006685</name>
</gene>
<name>A0AA39HYE9_9BILA</name>
<accession>A0AA39HYE9</accession>
<dbReference type="EMBL" id="JAUCMV010000003">
    <property type="protein sequence ID" value="KAK0413248.1"/>
    <property type="molecule type" value="Genomic_DNA"/>
</dbReference>
<keyword evidence="2" id="KW-1185">Reference proteome</keyword>
<evidence type="ECO:0000313" key="2">
    <source>
        <dbReference type="Proteomes" id="UP001175271"/>
    </source>
</evidence>
<reference evidence="1" key="1">
    <citation type="submission" date="2023-06" db="EMBL/GenBank/DDBJ databases">
        <title>Genomic analysis of the entomopathogenic nematode Steinernema hermaphroditum.</title>
        <authorList>
            <person name="Schwarz E.M."/>
            <person name="Heppert J.K."/>
            <person name="Baniya A."/>
            <person name="Schwartz H.T."/>
            <person name="Tan C.-H."/>
            <person name="Antoshechkin I."/>
            <person name="Sternberg P.W."/>
            <person name="Goodrich-Blair H."/>
            <person name="Dillman A.R."/>
        </authorList>
    </citation>
    <scope>NUCLEOTIDE SEQUENCE</scope>
    <source>
        <strain evidence="1">PS9179</strain>
        <tissue evidence="1">Whole animal</tissue>
    </source>
</reference>
<evidence type="ECO:0000313" key="1">
    <source>
        <dbReference type="EMBL" id="KAK0413248.1"/>
    </source>
</evidence>
<comment type="caution">
    <text evidence="1">The sequence shown here is derived from an EMBL/GenBank/DDBJ whole genome shotgun (WGS) entry which is preliminary data.</text>
</comment>
<dbReference type="AlphaFoldDB" id="A0AA39HYE9"/>
<proteinExistence type="predicted"/>
<sequence length="124" mass="14397">MSDIDAQKLFDEIRNTQIVEGYQGVILTFMESRIMYALRELVKHFGDGIFAYETIPAPLREFCTRLNFVISNFEAIHPVRGEDAVQVYQTTWRSVMRDYHREVAQLITDCRTYELPDLQDGGGD</sequence>
<protein>
    <submittedName>
        <fullName evidence="1">Uncharacterized protein</fullName>
    </submittedName>
</protein>